<reference evidence="3 4" key="1">
    <citation type="submission" date="2020-08" db="EMBL/GenBank/DDBJ databases">
        <title>Streptomycin Non-resistant strain, P. mexicana.</title>
        <authorList>
            <person name="Ganesh-Kumar S."/>
            <person name="Zhe T."/>
            <person name="Yu Z."/>
            <person name="Min Y."/>
        </authorList>
    </citation>
    <scope>NUCLEOTIDE SEQUENCE [LARGE SCALE GENOMIC DNA]</scope>
    <source>
        <strain evidence="3 4">GTZY2</strain>
    </source>
</reference>
<dbReference type="Proteomes" id="UP000515838">
    <property type="component" value="Chromosome"/>
</dbReference>
<keyword evidence="2" id="KW-0472">Membrane</keyword>
<feature type="compositionally biased region" description="Low complexity" evidence="1">
    <location>
        <begin position="89"/>
        <end position="103"/>
    </location>
</feature>
<dbReference type="RefSeq" id="WP_187574391.1">
    <property type="nucleotide sequence ID" value="NZ_CP060731.1"/>
</dbReference>
<evidence type="ECO:0000313" key="3">
    <source>
        <dbReference type="EMBL" id="QNN79221.1"/>
    </source>
</evidence>
<gene>
    <name evidence="3" type="ORF">IAE60_07405</name>
</gene>
<name>A0A7G9TGJ6_PSEMX</name>
<feature type="region of interest" description="Disordered" evidence="1">
    <location>
        <begin position="88"/>
        <end position="108"/>
    </location>
</feature>
<sequence length="238" mass="25455">MPDSRAREPLPRDWGDAFCGLPLETPPEGAWQRLAASLPPMQAPARRTRWRRPALALAATAFFAAVIPLMQWRNAEVTTPPLQRAPTIATTSSARPDAPAAPSGNEPAIGIQTDIAATPPLATASPVRRSVPRVSPVPATVEPARLDALYTESARLEAVLAQLPDSNTGSVAALAVSADLQDQVSHIDLALSQPALPDATRTALWEQRVDTLRQLTGVEATQRWQVALNDDDADTAIY</sequence>
<dbReference type="GeneID" id="81470788"/>
<proteinExistence type="predicted"/>
<organism evidence="3 4">
    <name type="scientific">Pseudoxanthomonas mexicana</name>
    <dbReference type="NCBI Taxonomy" id="128785"/>
    <lineage>
        <taxon>Bacteria</taxon>
        <taxon>Pseudomonadati</taxon>
        <taxon>Pseudomonadota</taxon>
        <taxon>Gammaproteobacteria</taxon>
        <taxon>Lysobacterales</taxon>
        <taxon>Lysobacteraceae</taxon>
        <taxon>Pseudoxanthomonas</taxon>
    </lineage>
</organism>
<accession>A0A7G9TGJ6</accession>
<protein>
    <submittedName>
        <fullName evidence="3">Uncharacterized protein</fullName>
    </submittedName>
</protein>
<keyword evidence="2" id="KW-0812">Transmembrane</keyword>
<dbReference type="EMBL" id="CP060731">
    <property type="protein sequence ID" value="QNN79221.1"/>
    <property type="molecule type" value="Genomic_DNA"/>
</dbReference>
<feature type="transmembrane region" description="Helical" evidence="2">
    <location>
        <begin position="54"/>
        <end position="72"/>
    </location>
</feature>
<evidence type="ECO:0000313" key="4">
    <source>
        <dbReference type="Proteomes" id="UP000515838"/>
    </source>
</evidence>
<keyword evidence="2" id="KW-1133">Transmembrane helix</keyword>
<evidence type="ECO:0000256" key="2">
    <source>
        <dbReference type="SAM" id="Phobius"/>
    </source>
</evidence>
<dbReference type="AlphaFoldDB" id="A0A7G9TGJ6"/>
<evidence type="ECO:0000256" key="1">
    <source>
        <dbReference type="SAM" id="MobiDB-lite"/>
    </source>
</evidence>